<protein>
    <submittedName>
        <fullName evidence="1">Uncharacterized protein</fullName>
    </submittedName>
</protein>
<dbReference type="Proteomes" id="UP000680279">
    <property type="component" value="Unassembled WGS sequence"/>
</dbReference>
<accession>A0ABQ4KBU7</accession>
<name>A0ABQ4KBU7_9BACI</name>
<dbReference type="RefSeq" id="WP_212963724.1">
    <property type="nucleotide sequence ID" value="NZ_BOQT01000018.1"/>
</dbReference>
<sequence length="60" mass="7298">MKIAEITLEDLDQSKRLNNDSLLDTFEHILEFYNKYPSKENIMMYTAMRQEILKRMKNNQ</sequence>
<reference evidence="1 2" key="1">
    <citation type="submission" date="2021-03" db="EMBL/GenBank/DDBJ databases">
        <title>Antimicrobial resistance genes in bacteria isolated from Japanese honey, and their potential for conferring macrolide and lincosamide resistance in the American foulbrood pathogen Paenibacillus larvae.</title>
        <authorList>
            <person name="Okamoto M."/>
            <person name="Kumagai M."/>
            <person name="Kanamori H."/>
            <person name="Takamatsu D."/>
        </authorList>
    </citation>
    <scope>NUCLEOTIDE SEQUENCE [LARGE SCALE GENOMIC DNA]</scope>
    <source>
        <strain evidence="1 2">J1TS3</strain>
    </source>
</reference>
<evidence type="ECO:0000313" key="1">
    <source>
        <dbReference type="EMBL" id="GIN22608.1"/>
    </source>
</evidence>
<keyword evidence="2" id="KW-1185">Reference proteome</keyword>
<organism evidence="1 2">
    <name type="scientific">Siminovitchia fordii</name>
    <dbReference type="NCBI Taxonomy" id="254759"/>
    <lineage>
        <taxon>Bacteria</taxon>
        <taxon>Bacillati</taxon>
        <taxon>Bacillota</taxon>
        <taxon>Bacilli</taxon>
        <taxon>Bacillales</taxon>
        <taxon>Bacillaceae</taxon>
        <taxon>Siminovitchia</taxon>
    </lineage>
</organism>
<dbReference type="EMBL" id="BOQT01000018">
    <property type="protein sequence ID" value="GIN22608.1"/>
    <property type="molecule type" value="Genomic_DNA"/>
</dbReference>
<gene>
    <name evidence="1" type="ORF">J1TS3_37420</name>
</gene>
<proteinExistence type="predicted"/>
<evidence type="ECO:0000313" key="2">
    <source>
        <dbReference type="Proteomes" id="UP000680279"/>
    </source>
</evidence>
<comment type="caution">
    <text evidence="1">The sequence shown here is derived from an EMBL/GenBank/DDBJ whole genome shotgun (WGS) entry which is preliminary data.</text>
</comment>